<feature type="domain" description="Histidine kinase" evidence="8">
    <location>
        <begin position="443"/>
        <end position="652"/>
    </location>
</feature>
<dbReference type="Proteomes" id="UP000025748">
    <property type="component" value="Unassembled WGS sequence"/>
</dbReference>
<feature type="transmembrane region" description="Helical" evidence="7">
    <location>
        <begin position="320"/>
        <end position="339"/>
    </location>
</feature>
<gene>
    <name evidence="9" type="ORF">L544_3577</name>
</gene>
<feature type="transmembrane region" description="Helical" evidence="7">
    <location>
        <begin position="351"/>
        <end position="369"/>
    </location>
</feature>
<dbReference type="SUPFAM" id="SSF55874">
    <property type="entry name" value="ATPase domain of HSP90 chaperone/DNA topoisomerase II/histidine kinase"/>
    <property type="match status" value="1"/>
</dbReference>
<feature type="transmembrane region" description="Helical" evidence="7">
    <location>
        <begin position="263"/>
        <end position="286"/>
    </location>
</feature>
<dbReference type="InterPro" id="IPR003661">
    <property type="entry name" value="HisK_dim/P_dom"/>
</dbReference>
<dbReference type="InterPro" id="IPR005467">
    <property type="entry name" value="His_kinase_dom"/>
</dbReference>
<keyword evidence="7" id="KW-1133">Transmembrane helix</keyword>
<dbReference type="EMBL" id="JHEM01000017">
    <property type="protein sequence ID" value="KCB23708.1"/>
    <property type="molecule type" value="Genomic_DNA"/>
</dbReference>
<dbReference type="Pfam" id="PF02518">
    <property type="entry name" value="HATPase_c"/>
    <property type="match status" value="1"/>
</dbReference>
<dbReference type="InterPro" id="IPR036097">
    <property type="entry name" value="HisK_dim/P_sf"/>
</dbReference>
<organism evidence="9 10">
    <name type="scientific">Bordetella hinzii OH87 BAL007II</name>
    <dbReference type="NCBI Taxonomy" id="1331262"/>
    <lineage>
        <taxon>Bacteria</taxon>
        <taxon>Pseudomonadati</taxon>
        <taxon>Pseudomonadota</taxon>
        <taxon>Betaproteobacteria</taxon>
        <taxon>Burkholderiales</taxon>
        <taxon>Alcaligenaceae</taxon>
        <taxon>Bordetella</taxon>
    </lineage>
</organism>
<dbReference type="EC" id="2.7.13.3" evidence="2"/>
<evidence type="ECO:0000313" key="10">
    <source>
        <dbReference type="Proteomes" id="UP000025748"/>
    </source>
</evidence>
<evidence type="ECO:0000256" key="3">
    <source>
        <dbReference type="ARBA" id="ARBA00022553"/>
    </source>
</evidence>
<sequence>MLACLLAGSGARAGVLPLMGRMADAAGHMERLVDPQGALDAAGAAQAPGWVALPASLGQGFTPATIWLRLRLQVDEMAPGGWMLQLSNALLDDVRVYMGRDETWTLLGHSGEDVSRSRWPVEYRSPVIPFEPPGPGVYTVMLRLQSKNALATRLEVWERLAFDNRSRREGLLFGLYFGFYLLLIGLHALFWRATRAPMSGLFLAYIGNCVMNEVLSLGLVQQLTGLPVDWSDRWLGVGIAVSLPVALRMSLKQLEVETTRAARWLQAASWLAAAVCAALVMLGRYGQGMAPIQMLALLCIVGLTGSALYLLRRGWRPARFFLLVFGVFYLGVLLAFLRNLGVLPVNPYTEYVSTLATMAHMLLLSLFIIGRHERRRRARERSQANLAAELARQHSQRLEKEVALRTVEMQGEIQRRVALEDELRASLAMERRVFAEQRDFVAMVSHEFRTPLAIITTSAQQLARNLGAPAEKSLARCGNIRDAAMRLLALVDEYLTDDRMREPRAELRLSLCDPRALLAELAGEFAPGRVLLEGGAPARVCDAGLLRIALRNLLANADRHCPAEAVIRVRLAEGGGGLHIDIAHPGKPIAEADQGRLFQKYYRGQNAQARPGAGLGLYLVRSIAERLGGAVALVSAGGEAPICFRLSLPGGPAALAA</sequence>
<keyword evidence="7" id="KW-0812">Transmembrane</keyword>
<evidence type="ECO:0000259" key="8">
    <source>
        <dbReference type="PROSITE" id="PS50109"/>
    </source>
</evidence>
<feature type="transmembrane region" description="Helical" evidence="7">
    <location>
        <begin position="233"/>
        <end position="251"/>
    </location>
</feature>
<evidence type="ECO:0000313" key="9">
    <source>
        <dbReference type="EMBL" id="KCB23708.1"/>
    </source>
</evidence>
<evidence type="ECO:0000256" key="4">
    <source>
        <dbReference type="ARBA" id="ARBA00022679"/>
    </source>
</evidence>
<reference evidence="9 10" key="1">
    <citation type="submission" date="2014-03" db="EMBL/GenBank/DDBJ databases">
        <title>Genome sequence of Bordetella hinzii.</title>
        <authorList>
            <person name="Register K."/>
            <person name="Harvill E."/>
            <person name="Goodfield L.L."/>
            <person name="Ivanov Y.V."/>
            <person name="Meyer J.A."/>
            <person name="Muse S.J."/>
            <person name="Jacobs N."/>
            <person name="Bendor L."/>
            <person name="Smallridge W.E."/>
            <person name="Brinkac L.M."/>
            <person name="Sanka R."/>
            <person name="Kim M."/>
            <person name="Losada L."/>
        </authorList>
    </citation>
    <scope>NUCLEOTIDE SEQUENCE [LARGE SCALE GENOMIC DNA]</scope>
    <source>
        <strain evidence="9 10">OH87 BAL007II</strain>
    </source>
</reference>
<evidence type="ECO:0000256" key="7">
    <source>
        <dbReference type="SAM" id="Phobius"/>
    </source>
</evidence>
<dbReference type="SUPFAM" id="SSF47384">
    <property type="entry name" value="Homodimeric domain of signal transducing histidine kinase"/>
    <property type="match status" value="1"/>
</dbReference>
<dbReference type="SMART" id="SM00388">
    <property type="entry name" value="HisKA"/>
    <property type="match status" value="1"/>
</dbReference>
<dbReference type="CDD" id="cd00082">
    <property type="entry name" value="HisKA"/>
    <property type="match status" value="1"/>
</dbReference>
<evidence type="ECO:0000256" key="1">
    <source>
        <dbReference type="ARBA" id="ARBA00000085"/>
    </source>
</evidence>
<keyword evidence="10" id="KW-1185">Reference proteome</keyword>
<evidence type="ECO:0000256" key="5">
    <source>
        <dbReference type="ARBA" id="ARBA00022777"/>
    </source>
</evidence>
<dbReference type="Gene3D" id="1.10.287.130">
    <property type="match status" value="1"/>
</dbReference>
<dbReference type="Pfam" id="PF07696">
    <property type="entry name" value="7TMR-DISMED2"/>
    <property type="match status" value="1"/>
</dbReference>
<dbReference type="InterPro" id="IPR003594">
    <property type="entry name" value="HATPase_dom"/>
</dbReference>
<feature type="transmembrane region" description="Helical" evidence="7">
    <location>
        <begin position="292"/>
        <end position="311"/>
    </location>
</feature>
<accession>A0ABR4QZF8</accession>
<dbReference type="InterPro" id="IPR004358">
    <property type="entry name" value="Sig_transdc_His_kin-like_C"/>
</dbReference>
<dbReference type="Gene3D" id="3.30.565.10">
    <property type="entry name" value="Histidine kinase-like ATPase, C-terminal domain"/>
    <property type="match status" value="1"/>
</dbReference>
<dbReference type="Pfam" id="PF00512">
    <property type="entry name" value="HisKA"/>
    <property type="match status" value="1"/>
</dbReference>
<feature type="transmembrane region" description="Helical" evidence="7">
    <location>
        <begin position="170"/>
        <end position="190"/>
    </location>
</feature>
<comment type="catalytic activity">
    <reaction evidence="1">
        <text>ATP + protein L-histidine = ADP + protein N-phospho-L-histidine.</text>
        <dbReference type="EC" id="2.7.13.3"/>
    </reaction>
</comment>
<keyword evidence="3" id="KW-0597">Phosphoprotein</keyword>
<dbReference type="PANTHER" id="PTHR43711:SF1">
    <property type="entry name" value="HISTIDINE KINASE 1"/>
    <property type="match status" value="1"/>
</dbReference>
<proteinExistence type="predicted"/>
<dbReference type="Gene3D" id="2.60.40.2380">
    <property type="match status" value="1"/>
</dbReference>
<dbReference type="PRINTS" id="PR00344">
    <property type="entry name" value="BCTRLSENSOR"/>
</dbReference>
<name>A0ABR4QZF8_9BORD</name>
<keyword evidence="6" id="KW-0902">Two-component regulatory system</keyword>
<evidence type="ECO:0000256" key="6">
    <source>
        <dbReference type="ARBA" id="ARBA00023012"/>
    </source>
</evidence>
<comment type="caution">
    <text evidence="9">The sequence shown here is derived from an EMBL/GenBank/DDBJ whole genome shotgun (WGS) entry which is preliminary data.</text>
</comment>
<keyword evidence="5" id="KW-0418">Kinase</keyword>
<dbReference type="InterPro" id="IPR050736">
    <property type="entry name" value="Sensor_HK_Regulatory"/>
</dbReference>
<keyword evidence="4" id="KW-0808">Transferase</keyword>
<protein>
    <recommendedName>
        <fullName evidence="2">histidine kinase</fullName>
        <ecNumber evidence="2">2.7.13.3</ecNumber>
    </recommendedName>
</protein>
<dbReference type="SMART" id="SM00387">
    <property type="entry name" value="HATPase_c"/>
    <property type="match status" value="1"/>
</dbReference>
<dbReference type="InterPro" id="IPR011622">
    <property type="entry name" value="7TMR_DISM_rcpt_extracell_dom2"/>
</dbReference>
<feature type="transmembrane region" description="Helical" evidence="7">
    <location>
        <begin position="202"/>
        <end position="221"/>
    </location>
</feature>
<dbReference type="Pfam" id="PF07695">
    <property type="entry name" value="7TMR-DISM_7TM"/>
    <property type="match status" value="1"/>
</dbReference>
<dbReference type="PROSITE" id="PS50109">
    <property type="entry name" value="HIS_KIN"/>
    <property type="match status" value="1"/>
</dbReference>
<dbReference type="InterPro" id="IPR036890">
    <property type="entry name" value="HATPase_C_sf"/>
</dbReference>
<keyword evidence="7" id="KW-0472">Membrane</keyword>
<evidence type="ECO:0000256" key="2">
    <source>
        <dbReference type="ARBA" id="ARBA00012438"/>
    </source>
</evidence>
<dbReference type="PANTHER" id="PTHR43711">
    <property type="entry name" value="TWO-COMPONENT HISTIDINE KINASE"/>
    <property type="match status" value="1"/>
</dbReference>
<dbReference type="InterPro" id="IPR011623">
    <property type="entry name" value="7TMR_DISM_rcpt_extracell_dom1"/>
</dbReference>